<dbReference type="AlphaFoldDB" id="A0A096CWJ3"/>
<accession>A0A096CWJ3</accession>
<keyword evidence="3" id="KW-1185">Reference proteome</keyword>
<comment type="caution">
    <text evidence="2">The sequence shown here is derived from an EMBL/GenBank/DDBJ whole genome shotgun (WGS) entry which is preliminary data.</text>
</comment>
<dbReference type="Proteomes" id="UP000029614">
    <property type="component" value="Unassembled WGS sequence"/>
</dbReference>
<evidence type="ECO:0000313" key="2">
    <source>
        <dbReference type="EMBL" id="KGF49674.1"/>
    </source>
</evidence>
<evidence type="ECO:0000313" key="3">
    <source>
        <dbReference type="Proteomes" id="UP000029614"/>
    </source>
</evidence>
<evidence type="ECO:0000256" key="1">
    <source>
        <dbReference type="SAM" id="SignalP"/>
    </source>
</evidence>
<dbReference type="OrthoDB" id="1073065at2"/>
<dbReference type="PROSITE" id="PS51257">
    <property type="entry name" value="PROKAR_LIPOPROTEIN"/>
    <property type="match status" value="1"/>
</dbReference>
<sequence length="103" mass="11949">MKKSVFRIIPLFALMFFFTACHDDIYSDITNGGNGVEHNRQPLDSMDLYNIQIDKSTILTNLIRNNNGRYYLDLTEQDAEILGIKSELYNNALRNVEQMNNNK</sequence>
<evidence type="ECO:0008006" key="4">
    <source>
        <dbReference type="Google" id="ProtNLM"/>
    </source>
</evidence>
<dbReference type="RefSeq" id="WP_025078792.1">
    <property type="nucleotide sequence ID" value="NZ_JRNU01000110.1"/>
</dbReference>
<organism evidence="2 3">
    <name type="scientific">Prevotella amnii DNF00058</name>
    <dbReference type="NCBI Taxonomy" id="1401066"/>
    <lineage>
        <taxon>Bacteria</taxon>
        <taxon>Pseudomonadati</taxon>
        <taxon>Bacteroidota</taxon>
        <taxon>Bacteroidia</taxon>
        <taxon>Bacteroidales</taxon>
        <taxon>Prevotellaceae</taxon>
        <taxon>Prevotella</taxon>
    </lineage>
</organism>
<keyword evidence="1" id="KW-0732">Signal</keyword>
<protein>
    <recommendedName>
        <fullName evidence="4">Lipoprotein</fullName>
    </recommendedName>
</protein>
<reference evidence="2 3" key="1">
    <citation type="submission" date="2014-07" db="EMBL/GenBank/DDBJ databases">
        <authorList>
            <person name="McCorrison J."/>
            <person name="Sanka R."/>
            <person name="Torralba M."/>
            <person name="Gillis M."/>
            <person name="Haft D.H."/>
            <person name="Methe B."/>
            <person name="Sutton G."/>
            <person name="Nelson K.E."/>
        </authorList>
    </citation>
    <scope>NUCLEOTIDE SEQUENCE [LARGE SCALE GENOMIC DNA]</scope>
    <source>
        <strain evidence="2 3">DNF00058</strain>
    </source>
</reference>
<feature type="chain" id="PRO_5001917221" description="Lipoprotein" evidence="1">
    <location>
        <begin position="23"/>
        <end position="103"/>
    </location>
</feature>
<dbReference type="EMBL" id="JRNU01000110">
    <property type="protein sequence ID" value="KGF49674.1"/>
    <property type="molecule type" value="Genomic_DNA"/>
</dbReference>
<proteinExistence type="predicted"/>
<feature type="signal peptide" evidence="1">
    <location>
        <begin position="1"/>
        <end position="22"/>
    </location>
</feature>
<name>A0A096CWJ3_9BACT</name>
<gene>
    <name evidence="2" type="ORF">HMPREF9302_10600</name>
</gene>